<dbReference type="STRING" id="418985.A0A1V9XQP6"/>
<gene>
    <name evidence="3" type="ORF">BIW11_00707</name>
</gene>
<evidence type="ECO:0000256" key="1">
    <source>
        <dbReference type="ARBA" id="ARBA00022460"/>
    </source>
</evidence>
<dbReference type="OrthoDB" id="6430831at2759"/>
<dbReference type="InParanoid" id="A0A1V9XQP6"/>
<dbReference type="AlphaFoldDB" id="A0A1V9XQP6"/>
<dbReference type="PANTHER" id="PTHR10380:SF173">
    <property type="entry name" value="CUTICULAR PROTEIN 47EF, ISOFORM C-RELATED"/>
    <property type="match status" value="1"/>
</dbReference>
<protein>
    <recommendedName>
        <fullName evidence="5">Cuticle protein 10.9-like</fullName>
    </recommendedName>
</protein>
<evidence type="ECO:0000313" key="3">
    <source>
        <dbReference type="EMBL" id="OQR75815.1"/>
    </source>
</evidence>
<name>A0A1V9XQP6_9ACAR</name>
<dbReference type="InterPro" id="IPR050468">
    <property type="entry name" value="Cuticle_Struct_Prot"/>
</dbReference>
<dbReference type="GO" id="GO:0008010">
    <property type="term" value="F:structural constituent of chitin-based larval cuticle"/>
    <property type="evidence" value="ECO:0007669"/>
    <property type="project" value="TreeGrafter"/>
</dbReference>
<dbReference type="InterPro" id="IPR000618">
    <property type="entry name" value="Insect_cuticle"/>
</dbReference>
<keyword evidence="1 2" id="KW-0193">Cuticle</keyword>
<evidence type="ECO:0000256" key="2">
    <source>
        <dbReference type="PROSITE-ProRule" id="PRU00497"/>
    </source>
</evidence>
<proteinExistence type="predicted"/>
<dbReference type="GO" id="GO:0062129">
    <property type="term" value="C:chitin-based extracellular matrix"/>
    <property type="evidence" value="ECO:0007669"/>
    <property type="project" value="TreeGrafter"/>
</dbReference>
<dbReference type="EMBL" id="MNPL01005738">
    <property type="protein sequence ID" value="OQR75815.1"/>
    <property type="molecule type" value="Genomic_DNA"/>
</dbReference>
<dbReference type="PANTHER" id="PTHR10380">
    <property type="entry name" value="CUTICLE PROTEIN"/>
    <property type="match status" value="1"/>
</dbReference>
<reference evidence="3 4" key="1">
    <citation type="journal article" date="2017" name="Gigascience">
        <title>Draft genome of the honey bee ectoparasitic mite, Tropilaelaps mercedesae, is shaped by the parasitic life history.</title>
        <authorList>
            <person name="Dong X."/>
            <person name="Armstrong S.D."/>
            <person name="Xia D."/>
            <person name="Makepeace B.L."/>
            <person name="Darby A.C."/>
            <person name="Kadowaki T."/>
        </authorList>
    </citation>
    <scope>NUCLEOTIDE SEQUENCE [LARGE SCALE GENOMIC DNA]</scope>
    <source>
        <strain evidence="3">Wuxi-XJTLU</strain>
    </source>
</reference>
<keyword evidence="4" id="KW-1185">Reference proteome</keyword>
<accession>A0A1V9XQP6</accession>
<comment type="caution">
    <text evidence="3">The sequence shown here is derived from an EMBL/GenBank/DDBJ whole genome shotgun (WGS) entry which is preliminary data.</text>
</comment>
<evidence type="ECO:0000313" key="4">
    <source>
        <dbReference type="Proteomes" id="UP000192247"/>
    </source>
</evidence>
<dbReference type="Pfam" id="PF00379">
    <property type="entry name" value="Chitin_bind_4"/>
    <property type="match status" value="1"/>
</dbReference>
<dbReference type="PROSITE" id="PS51155">
    <property type="entry name" value="CHIT_BIND_RR_2"/>
    <property type="match status" value="1"/>
</dbReference>
<dbReference type="Proteomes" id="UP000192247">
    <property type="component" value="Unassembled WGS sequence"/>
</dbReference>
<dbReference type="FunCoup" id="A0A1V9XQP6">
    <property type="interactions" value="68"/>
</dbReference>
<organism evidence="3 4">
    <name type="scientific">Tropilaelaps mercedesae</name>
    <dbReference type="NCBI Taxonomy" id="418985"/>
    <lineage>
        <taxon>Eukaryota</taxon>
        <taxon>Metazoa</taxon>
        <taxon>Ecdysozoa</taxon>
        <taxon>Arthropoda</taxon>
        <taxon>Chelicerata</taxon>
        <taxon>Arachnida</taxon>
        <taxon>Acari</taxon>
        <taxon>Parasitiformes</taxon>
        <taxon>Mesostigmata</taxon>
        <taxon>Gamasina</taxon>
        <taxon>Dermanyssoidea</taxon>
        <taxon>Laelapidae</taxon>
        <taxon>Tropilaelaps</taxon>
    </lineage>
</organism>
<sequence>MFCIADLSYLSGHCRRRRLRRSRRDLTYGFTAPALAALVARGYSTPLGCSYAALLAHRYAALLAYAAAAPAAKIAAAPVVATAAIGFAPQPYQFGYESVDEHGTKQVRHEVSDAYNNKKGSYSFTDARGIARRVDYVADAAGFRATVHTNEPGTAPSTPAAALYNTAPLAVKAVAALLAVRAAAAAPISTYVHAPVATNAKAPVTAY</sequence>
<evidence type="ECO:0008006" key="5">
    <source>
        <dbReference type="Google" id="ProtNLM"/>
    </source>
</evidence>